<organism evidence="1 2">
    <name type="scientific">Bacillus salacetis</name>
    <dbReference type="NCBI Taxonomy" id="2315464"/>
    <lineage>
        <taxon>Bacteria</taxon>
        <taxon>Bacillati</taxon>
        <taxon>Bacillota</taxon>
        <taxon>Bacilli</taxon>
        <taxon>Bacillales</taxon>
        <taxon>Bacillaceae</taxon>
        <taxon>Bacillus</taxon>
    </lineage>
</organism>
<proteinExistence type="predicted"/>
<evidence type="ECO:0000313" key="1">
    <source>
        <dbReference type="EMBL" id="RIW34683.1"/>
    </source>
</evidence>
<accession>A0A3A1R5Q8</accession>
<comment type="caution">
    <text evidence="1">The sequence shown here is derived from an EMBL/GenBank/DDBJ whole genome shotgun (WGS) entry which is preliminary data.</text>
</comment>
<gene>
    <name evidence="1" type="ORF">D3H55_09215</name>
</gene>
<sequence length="75" mass="8480">MNKTRINLSFTSINSLGNACSVSLSRICSRNKNVVNKRNEGFGEENGDHVKVFNGSHWVDDRDLTDADSKKFNQY</sequence>
<dbReference type="OrthoDB" id="2680365at2"/>
<dbReference type="Proteomes" id="UP000265801">
    <property type="component" value="Unassembled WGS sequence"/>
</dbReference>
<dbReference type="EMBL" id="QXIR01000010">
    <property type="protein sequence ID" value="RIW34683.1"/>
    <property type="molecule type" value="Genomic_DNA"/>
</dbReference>
<dbReference type="AlphaFoldDB" id="A0A3A1R5Q8"/>
<keyword evidence="2" id="KW-1185">Reference proteome</keyword>
<name>A0A3A1R5Q8_9BACI</name>
<reference evidence="1 2" key="1">
    <citation type="submission" date="2018-09" db="EMBL/GenBank/DDBJ databases">
        <title>Bacillus saliacetes sp. nov., isolated from Thai shrimp paste (Ka-pi).</title>
        <authorList>
            <person name="Daroonpunt R."/>
            <person name="Tanasupawat S."/>
            <person name="Yiamsombut S."/>
        </authorList>
    </citation>
    <scope>NUCLEOTIDE SEQUENCE [LARGE SCALE GENOMIC DNA]</scope>
    <source>
        <strain evidence="1 2">SKP7-4</strain>
    </source>
</reference>
<dbReference type="RefSeq" id="WP_119546621.1">
    <property type="nucleotide sequence ID" value="NZ_QXIR01000010.1"/>
</dbReference>
<protein>
    <submittedName>
        <fullName evidence="1">Uncharacterized protein</fullName>
    </submittedName>
</protein>
<evidence type="ECO:0000313" key="2">
    <source>
        <dbReference type="Proteomes" id="UP000265801"/>
    </source>
</evidence>